<feature type="transmembrane region" description="Helical" evidence="2">
    <location>
        <begin position="121"/>
        <end position="142"/>
    </location>
</feature>
<dbReference type="EMBL" id="KN832879">
    <property type="protein sequence ID" value="KIM99321.1"/>
    <property type="molecule type" value="Genomic_DNA"/>
</dbReference>
<feature type="region of interest" description="Disordered" evidence="1">
    <location>
        <begin position="39"/>
        <end position="76"/>
    </location>
</feature>
<keyword evidence="2" id="KW-1133">Transmembrane helix</keyword>
<evidence type="ECO:0000256" key="2">
    <source>
        <dbReference type="SAM" id="Phobius"/>
    </source>
</evidence>
<reference evidence="3 4" key="1">
    <citation type="submission" date="2014-04" db="EMBL/GenBank/DDBJ databases">
        <authorList>
            <consortium name="DOE Joint Genome Institute"/>
            <person name="Kuo A."/>
            <person name="Martino E."/>
            <person name="Perotto S."/>
            <person name="Kohler A."/>
            <person name="Nagy L.G."/>
            <person name="Floudas D."/>
            <person name="Copeland A."/>
            <person name="Barry K.W."/>
            <person name="Cichocki N."/>
            <person name="Veneault-Fourrey C."/>
            <person name="LaButti K."/>
            <person name="Lindquist E.A."/>
            <person name="Lipzen A."/>
            <person name="Lundell T."/>
            <person name="Morin E."/>
            <person name="Murat C."/>
            <person name="Sun H."/>
            <person name="Tunlid A."/>
            <person name="Henrissat B."/>
            <person name="Grigoriev I.V."/>
            <person name="Hibbett D.S."/>
            <person name="Martin F."/>
            <person name="Nordberg H.P."/>
            <person name="Cantor M.N."/>
            <person name="Hua S.X."/>
        </authorList>
    </citation>
    <scope>NUCLEOTIDE SEQUENCE [LARGE SCALE GENOMIC DNA]</scope>
    <source>
        <strain evidence="3 4">Zn</strain>
    </source>
</reference>
<keyword evidence="4" id="KW-1185">Reference proteome</keyword>
<gene>
    <name evidence="3" type="ORF">OIDMADRAFT_56465</name>
</gene>
<accession>A0A0C3HAC7</accession>
<name>A0A0C3HAC7_OIDMZ</name>
<proteinExistence type="predicted"/>
<dbReference type="InParanoid" id="A0A0C3HAC7"/>
<dbReference type="AlphaFoldDB" id="A0A0C3HAC7"/>
<evidence type="ECO:0000313" key="3">
    <source>
        <dbReference type="EMBL" id="KIM99321.1"/>
    </source>
</evidence>
<feature type="region of interest" description="Disordered" evidence="1">
    <location>
        <begin position="1"/>
        <end position="20"/>
    </location>
</feature>
<dbReference type="Proteomes" id="UP000054321">
    <property type="component" value="Unassembled WGS sequence"/>
</dbReference>
<evidence type="ECO:0000313" key="4">
    <source>
        <dbReference type="Proteomes" id="UP000054321"/>
    </source>
</evidence>
<feature type="compositionally biased region" description="Polar residues" evidence="1">
    <location>
        <begin position="1"/>
        <end position="17"/>
    </location>
</feature>
<feature type="transmembrane region" description="Helical" evidence="2">
    <location>
        <begin position="162"/>
        <end position="181"/>
    </location>
</feature>
<evidence type="ECO:0000256" key="1">
    <source>
        <dbReference type="SAM" id="MobiDB-lite"/>
    </source>
</evidence>
<keyword evidence="2" id="KW-0472">Membrane</keyword>
<organism evidence="3 4">
    <name type="scientific">Oidiodendron maius (strain Zn)</name>
    <dbReference type="NCBI Taxonomy" id="913774"/>
    <lineage>
        <taxon>Eukaryota</taxon>
        <taxon>Fungi</taxon>
        <taxon>Dikarya</taxon>
        <taxon>Ascomycota</taxon>
        <taxon>Pezizomycotina</taxon>
        <taxon>Leotiomycetes</taxon>
        <taxon>Leotiomycetes incertae sedis</taxon>
        <taxon>Myxotrichaceae</taxon>
        <taxon>Oidiodendron</taxon>
    </lineage>
</organism>
<sequence>MSQSQFHNPNSTQKNSETASVISTSTFSSTILLLKSSLHTKESKEDKRERKAREKEDRRKRKEDEKRRWDTKHPDDGKTRTTLQIVLHRNHNRVLIRRTARIDLRFATFGLAIELQKRASLHIAIILALIEWLGAVAFNLALTASPLVWRQIKTMVSSAGKGVYAVVFRLSLFIVMASFSAKKKLRWKGGAETRAVCSFCPSR</sequence>
<protein>
    <submittedName>
        <fullName evidence="3">Uncharacterized protein</fullName>
    </submittedName>
</protein>
<keyword evidence="2" id="KW-0812">Transmembrane</keyword>
<dbReference type="HOGENOM" id="CLU_1349298_0_0_1"/>
<reference evidence="4" key="2">
    <citation type="submission" date="2015-01" db="EMBL/GenBank/DDBJ databases">
        <title>Evolutionary Origins and Diversification of the Mycorrhizal Mutualists.</title>
        <authorList>
            <consortium name="DOE Joint Genome Institute"/>
            <consortium name="Mycorrhizal Genomics Consortium"/>
            <person name="Kohler A."/>
            <person name="Kuo A."/>
            <person name="Nagy L.G."/>
            <person name="Floudas D."/>
            <person name="Copeland A."/>
            <person name="Barry K.W."/>
            <person name="Cichocki N."/>
            <person name="Veneault-Fourrey C."/>
            <person name="LaButti K."/>
            <person name="Lindquist E.A."/>
            <person name="Lipzen A."/>
            <person name="Lundell T."/>
            <person name="Morin E."/>
            <person name="Murat C."/>
            <person name="Riley R."/>
            <person name="Ohm R."/>
            <person name="Sun H."/>
            <person name="Tunlid A."/>
            <person name="Henrissat B."/>
            <person name="Grigoriev I.V."/>
            <person name="Hibbett D.S."/>
            <person name="Martin F."/>
        </authorList>
    </citation>
    <scope>NUCLEOTIDE SEQUENCE [LARGE SCALE GENOMIC DNA]</scope>
    <source>
        <strain evidence="4">Zn</strain>
    </source>
</reference>